<feature type="domain" description="C-type lectin" evidence="2">
    <location>
        <begin position="179"/>
        <end position="298"/>
    </location>
</feature>
<gene>
    <name evidence="3" type="ORF">SYV04_40750</name>
</gene>
<protein>
    <submittedName>
        <fullName evidence="3">C-type lectin domain-containing protein</fullName>
    </submittedName>
</protein>
<dbReference type="SUPFAM" id="SSF56436">
    <property type="entry name" value="C-type lectin-like"/>
    <property type="match status" value="2"/>
</dbReference>
<reference evidence="3 4" key="1">
    <citation type="submission" date="2023-12" db="EMBL/GenBank/DDBJ databases">
        <title>the genome sequence of Hyalangium sp. s54d21.</title>
        <authorList>
            <person name="Zhang X."/>
        </authorList>
    </citation>
    <scope>NUCLEOTIDE SEQUENCE [LARGE SCALE GENOMIC DNA]</scope>
    <source>
        <strain evidence="4">s54d21</strain>
    </source>
</reference>
<dbReference type="InterPro" id="IPR050111">
    <property type="entry name" value="C-type_lectin/snaclec_domain"/>
</dbReference>
<accession>A0ABU5HH52</accession>
<dbReference type="PROSITE" id="PS00615">
    <property type="entry name" value="C_TYPE_LECTIN_1"/>
    <property type="match status" value="1"/>
</dbReference>
<keyword evidence="4" id="KW-1185">Reference proteome</keyword>
<organism evidence="3 4">
    <name type="scientific">Hyalangium rubrum</name>
    <dbReference type="NCBI Taxonomy" id="3103134"/>
    <lineage>
        <taxon>Bacteria</taxon>
        <taxon>Pseudomonadati</taxon>
        <taxon>Myxococcota</taxon>
        <taxon>Myxococcia</taxon>
        <taxon>Myxococcales</taxon>
        <taxon>Cystobacterineae</taxon>
        <taxon>Archangiaceae</taxon>
        <taxon>Hyalangium</taxon>
    </lineage>
</organism>
<dbReference type="InterPro" id="IPR018378">
    <property type="entry name" value="C-type_lectin_CS"/>
</dbReference>
<dbReference type="Gene3D" id="3.10.100.10">
    <property type="entry name" value="Mannose-Binding Protein A, subunit A"/>
    <property type="match status" value="2"/>
</dbReference>
<dbReference type="CDD" id="cd00037">
    <property type="entry name" value="CLECT"/>
    <property type="match status" value="2"/>
</dbReference>
<evidence type="ECO:0000313" key="4">
    <source>
        <dbReference type="Proteomes" id="UP001291309"/>
    </source>
</evidence>
<proteinExistence type="predicted"/>
<dbReference type="PROSITE" id="PS51257">
    <property type="entry name" value="PROKAR_LIPOPROTEIN"/>
    <property type="match status" value="1"/>
</dbReference>
<comment type="caution">
    <text evidence="3">The sequence shown here is derived from an EMBL/GenBank/DDBJ whole genome shotgun (WGS) entry which is preliminary data.</text>
</comment>
<evidence type="ECO:0000313" key="3">
    <source>
        <dbReference type="EMBL" id="MDY7232787.1"/>
    </source>
</evidence>
<dbReference type="InterPro" id="IPR001304">
    <property type="entry name" value="C-type_lectin-like"/>
</dbReference>
<dbReference type="InterPro" id="IPR016187">
    <property type="entry name" value="CTDL_fold"/>
</dbReference>
<keyword evidence="1" id="KW-1015">Disulfide bond</keyword>
<evidence type="ECO:0000256" key="1">
    <source>
        <dbReference type="ARBA" id="ARBA00023157"/>
    </source>
</evidence>
<name>A0ABU5HH52_9BACT</name>
<dbReference type="InterPro" id="IPR016186">
    <property type="entry name" value="C-type_lectin-like/link_sf"/>
</dbReference>
<dbReference type="RefSeq" id="WP_321551502.1">
    <property type="nucleotide sequence ID" value="NZ_JAXIVS010000023.1"/>
</dbReference>
<evidence type="ECO:0000259" key="2">
    <source>
        <dbReference type="PROSITE" id="PS50041"/>
    </source>
</evidence>
<dbReference type="EMBL" id="JAXIVS010000023">
    <property type="protein sequence ID" value="MDY7232787.1"/>
    <property type="molecule type" value="Genomic_DNA"/>
</dbReference>
<dbReference type="Proteomes" id="UP001291309">
    <property type="component" value="Unassembled WGS sequence"/>
</dbReference>
<dbReference type="PROSITE" id="PS50041">
    <property type="entry name" value="C_TYPE_LECTIN_2"/>
    <property type="match status" value="2"/>
</dbReference>
<sequence>MSQQRTRAARRAWMKLGVSWALGAAMSLGCGGEAWEAEGISPSGEPTLGTLSQGLEYGGHEYVFVLTPKTWPEADMACLSMGKKLVTLESSAEADWLLLQQPSAGAVWLGLNDRVIEGAWDWTDGSSTYTRWAVGEPNNANNEDCAAFSPGTGLWNDLPCTKAQPFVCESFDPHQEKGYNGHSYIFFEGRKTWLEAQYTCSAQGMAPVTLNDADEEQWVKQQLPATRSWWLGYTDSAKEGTWVWSAPSSGYLNWRPGEPNNSVGNEDCAVANAGPNGSAPAGKWNDIPCSEYVQVICESFSTGPVFYEYVNFSTTDTQTATRYTTDVTVTLQPGQVLDVGTCGVPGAFASNDTYLRLLGPDGLEVMENDDACKGSGSRIRYRVPDCGGGTYVIRAGCYDAGSCGGRLGYNIGYTY</sequence>
<dbReference type="PANTHER" id="PTHR22803">
    <property type="entry name" value="MANNOSE, PHOSPHOLIPASE, LECTIN RECEPTOR RELATED"/>
    <property type="match status" value="1"/>
</dbReference>
<feature type="domain" description="C-type lectin" evidence="2">
    <location>
        <begin position="57"/>
        <end position="169"/>
    </location>
</feature>
<dbReference type="Pfam" id="PF00059">
    <property type="entry name" value="Lectin_C"/>
    <property type="match status" value="2"/>
</dbReference>
<dbReference type="SMART" id="SM00034">
    <property type="entry name" value="CLECT"/>
    <property type="match status" value="2"/>
</dbReference>